<sequence>MTEVKADKAAPEPPPGLVVREAEYGDKLTAVEPGGAEYIPLDQRHGRPLKLFWTWTSPNLEFATIFLGVLAVAAFGLNFWQAAAAAVLGS</sequence>
<accession>A0ABW3CKX9</accession>
<evidence type="ECO:0000313" key="8">
    <source>
        <dbReference type="Proteomes" id="UP001597083"/>
    </source>
</evidence>
<evidence type="ECO:0000256" key="5">
    <source>
        <dbReference type="ARBA" id="ARBA00023136"/>
    </source>
</evidence>
<dbReference type="Proteomes" id="UP001597083">
    <property type="component" value="Unassembled WGS sequence"/>
</dbReference>
<proteinExistence type="inferred from homology"/>
<comment type="similarity">
    <text evidence="2">Belongs to the purine-cytosine permease (2.A.39) family.</text>
</comment>
<evidence type="ECO:0000256" key="1">
    <source>
        <dbReference type="ARBA" id="ARBA00004141"/>
    </source>
</evidence>
<organism evidence="7 8">
    <name type="scientific">Actinomadura adrarensis</name>
    <dbReference type="NCBI Taxonomy" id="1819600"/>
    <lineage>
        <taxon>Bacteria</taxon>
        <taxon>Bacillati</taxon>
        <taxon>Actinomycetota</taxon>
        <taxon>Actinomycetes</taxon>
        <taxon>Streptosporangiales</taxon>
        <taxon>Thermomonosporaceae</taxon>
        <taxon>Actinomadura</taxon>
    </lineage>
</organism>
<protein>
    <submittedName>
        <fullName evidence="7">Cytosine permease</fullName>
    </submittedName>
</protein>
<comment type="caution">
    <text evidence="7">The sequence shown here is derived from an EMBL/GenBank/DDBJ whole genome shotgun (WGS) entry which is preliminary data.</text>
</comment>
<reference evidence="8" key="1">
    <citation type="journal article" date="2019" name="Int. J. Syst. Evol. Microbiol.">
        <title>The Global Catalogue of Microorganisms (GCM) 10K type strain sequencing project: providing services to taxonomists for standard genome sequencing and annotation.</title>
        <authorList>
            <consortium name="The Broad Institute Genomics Platform"/>
            <consortium name="The Broad Institute Genome Sequencing Center for Infectious Disease"/>
            <person name="Wu L."/>
            <person name="Ma J."/>
        </authorList>
    </citation>
    <scope>NUCLEOTIDE SEQUENCE [LARGE SCALE GENOMIC DNA]</scope>
    <source>
        <strain evidence="8">JCM 31696</strain>
    </source>
</reference>
<keyword evidence="3 6" id="KW-0812">Transmembrane</keyword>
<dbReference type="InterPro" id="IPR001248">
    <property type="entry name" value="Pur-cyt_permease"/>
</dbReference>
<feature type="transmembrane region" description="Helical" evidence="6">
    <location>
        <begin position="62"/>
        <end position="88"/>
    </location>
</feature>
<evidence type="ECO:0000256" key="2">
    <source>
        <dbReference type="ARBA" id="ARBA00008974"/>
    </source>
</evidence>
<evidence type="ECO:0000313" key="7">
    <source>
        <dbReference type="EMBL" id="MFD0855216.1"/>
    </source>
</evidence>
<keyword evidence="4 6" id="KW-1133">Transmembrane helix</keyword>
<dbReference type="Gene3D" id="1.10.4160.10">
    <property type="entry name" value="Hydantoin permease"/>
    <property type="match status" value="1"/>
</dbReference>
<feature type="non-terminal residue" evidence="7">
    <location>
        <position position="90"/>
    </location>
</feature>
<keyword evidence="5 6" id="KW-0472">Membrane</keyword>
<keyword evidence="8" id="KW-1185">Reference proteome</keyword>
<gene>
    <name evidence="7" type="ORF">ACFQ07_23455</name>
</gene>
<dbReference type="EMBL" id="JBHTIR010003443">
    <property type="protein sequence ID" value="MFD0855216.1"/>
    <property type="molecule type" value="Genomic_DNA"/>
</dbReference>
<comment type="subcellular location">
    <subcellularLocation>
        <location evidence="1">Membrane</location>
        <topology evidence="1">Multi-pass membrane protein</topology>
    </subcellularLocation>
</comment>
<evidence type="ECO:0000256" key="4">
    <source>
        <dbReference type="ARBA" id="ARBA00022989"/>
    </source>
</evidence>
<evidence type="ECO:0000256" key="6">
    <source>
        <dbReference type="SAM" id="Phobius"/>
    </source>
</evidence>
<dbReference type="Pfam" id="PF02133">
    <property type="entry name" value="Transp_cyt_pur"/>
    <property type="match status" value="1"/>
</dbReference>
<evidence type="ECO:0000256" key="3">
    <source>
        <dbReference type="ARBA" id="ARBA00022692"/>
    </source>
</evidence>
<name>A0ABW3CKX9_9ACTN</name>